<keyword evidence="4" id="KW-0677">Repeat</keyword>
<dbReference type="Proteomes" id="UP000829720">
    <property type="component" value="Unassembled WGS sequence"/>
</dbReference>
<dbReference type="GO" id="GO:0045956">
    <property type="term" value="P:positive regulation of calcium ion-dependent exocytosis"/>
    <property type="evidence" value="ECO:0007669"/>
    <property type="project" value="TreeGrafter"/>
</dbReference>
<protein>
    <recommendedName>
        <fullName evidence="14">Ion transport domain-containing protein</fullName>
    </recommendedName>
</protein>
<name>A0A8T3CL96_9TELE</name>
<dbReference type="InterPro" id="IPR005821">
    <property type="entry name" value="Ion_trans_dom"/>
</dbReference>
<evidence type="ECO:0000256" key="11">
    <source>
        <dbReference type="SAM" id="Coils"/>
    </source>
</evidence>
<evidence type="ECO:0000256" key="9">
    <source>
        <dbReference type="ARBA" id="ARBA00023180"/>
    </source>
</evidence>
<keyword evidence="2" id="KW-0813">Transport</keyword>
<feature type="compositionally biased region" description="Low complexity" evidence="12">
    <location>
        <begin position="947"/>
        <end position="963"/>
    </location>
</feature>
<keyword evidence="16" id="KW-1185">Reference proteome</keyword>
<gene>
    <name evidence="15" type="ORF">AGOR_G00228050</name>
</gene>
<evidence type="ECO:0000256" key="6">
    <source>
        <dbReference type="ARBA" id="ARBA00022989"/>
    </source>
</evidence>
<feature type="region of interest" description="Disordered" evidence="12">
    <location>
        <begin position="738"/>
        <end position="903"/>
    </location>
</feature>
<dbReference type="OrthoDB" id="416585at2759"/>
<accession>A0A8T3CL96</accession>
<feature type="transmembrane region" description="Helical" evidence="13">
    <location>
        <begin position="189"/>
        <end position="213"/>
    </location>
</feature>
<comment type="subcellular location">
    <subcellularLocation>
        <location evidence="1">Membrane</location>
        <topology evidence="1">Multi-pass membrane protein</topology>
    </subcellularLocation>
</comment>
<dbReference type="InterPro" id="IPR043203">
    <property type="entry name" value="VGCC_Ca_Na"/>
</dbReference>
<evidence type="ECO:0000313" key="15">
    <source>
        <dbReference type="EMBL" id="KAI1884600.1"/>
    </source>
</evidence>
<dbReference type="GO" id="GO:0086010">
    <property type="term" value="P:membrane depolarization during action potential"/>
    <property type="evidence" value="ECO:0007669"/>
    <property type="project" value="TreeGrafter"/>
</dbReference>
<dbReference type="SUPFAM" id="SSF81324">
    <property type="entry name" value="Voltage-gated potassium channels"/>
    <property type="match status" value="2"/>
</dbReference>
<dbReference type="FunFam" id="1.10.287.70:FF:000018">
    <property type="entry name" value="Voltage-dependent T-type calcium channel subunit alpha"/>
    <property type="match status" value="1"/>
</dbReference>
<feature type="compositionally biased region" description="Basic and acidic residues" evidence="12">
    <location>
        <begin position="779"/>
        <end position="790"/>
    </location>
</feature>
<feature type="transmembrane region" description="Helical" evidence="13">
    <location>
        <begin position="91"/>
        <end position="110"/>
    </location>
</feature>
<dbReference type="GO" id="GO:0001518">
    <property type="term" value="C:voltage-gated sodium channel complex"/>
    <property type="evidence" value="ECO:0007669"/>
    <property type="project" value="TreeGrafter"/>
</dbReference>
<proteinExistence type="predicted"/>
<evidence type="ECO:0000256" key="1">
    <source>
        <dbReference type="ARBA" id="ARBA00004141"/>
    </source>
</evidence>
<feature type="transmembrane region" description="Helical" evidence="13">
    <location>
        <begin position="404"/>
        <end position="423"/>
    </location>
</feature>
<keyword evidence="7" id="KW-0406">Ion transport</keyword>
<feature type="transmembrane region" description="Helical" evidence="13">
    <location>
        <begin position="306"/>
        <end position="325"/>
    </location>
</feature>
<evidence type="ECO:0000256" key="7">
    <source>
        <dbReference type="ARBA" id="ARBA00023065"/>
    </source>
</evidence>
<feature type="compositionally biased region" description="Low complexity" evidence="12">
    <location>
        <begin position="762"/>
        <end position="775"/>
    </location>
</feature>
<evidence type="ECO:0000256" key="13">
    <source>
        <dbReference type="SAM" id="Phobius"/>
    </source>
</evidence>
<dbReference type="PANTHER" id="PTHR10037">
    <property type="entry name" value="VOLTAGE-GATED CATION CHANNEL CALCIUM AND SODIUM"/>
    <property type="match status" value="1"/>
</dbReference>
<dbReference type="GO" id="GO:0043005">
    <property type="term" value="C:neuron projection"/>
    <property type="evidence" value="ECO:0007669"/>
    <property type="project" value="TreeGrafter"/>
</dbReference>
<feature type="transmembrane region" description="Helical" evidence="13">
    <location>
        <begin position="27"/>
        <end position="46"/>
    </location>
</feature>
<feature type="region of interest" description="Disordered" evidence="12">
    <location>
        <begin position="933"/>
        <end position="1037"/>
    </location>
</feature>
<evidence type="ECO:0000256" key="12">
    <source>
        <dbReference type="SAM" id="MobiDB-lite"/>
    </source>
</evidence>
<feature type="domain" description="Ion transport" evidence="14">
    <location>
        <begin position="269"/>
        <end position="522"/>
    </location>
</feature>
<dbReference type="AlphaFoldDB" id="A0A8T3CL96"/>
<evidence type="ECO:0000256" key="10">
    <source>
        <dbReference type="ARBA" id="ARBA00023303"/>
    </source>
</evidence>
<dbReference type="InterPro" id="IPR027359">
    <property type="entry name" value="Volt_channel_dom_sf"/>
</dbReference>
<dbReference type="PANTHER" id="PTHR10037:SF192">
    <property type="entry name" value="VOLTAGE-DEPENDENT T-TYPE CALCIUM CHANNEL SUBUNIT ALPHA-1H"/>
    <property type="match status" value="1"/>
</dbReference>
<keyword evidence="3 13" id="KW-0812">Transmembrane</keyword>
<dbReference type="FunFam" id="1.10.287.70:FF:000054">
    <property type="entry name" value="Voltage-dependent T-type calcium channel subunit alpha"/>
    <property type="match status" value="1"/>
</dbReference>
<feature type="transmembrane region" description="Helical" evidence="13">
    <location>
        <begin position="490"/>
        <end position="512"/>
    </location>
</feature>
<feature type="compositionally biased region" description="Low complexity" evidence="12">
    <location>
        <begin position="985"/>
        <end position="1016"/>
    </location>
</feature>
<dbReference type="EMBL" id="JAERUA010000022">
    <property type="protein sequence ID" value="KAI1884600.1"/>
    <property type="molecule type" value="Genomic_DNA"/>
</dbReference>
<evidence type="ECO:0000256" key="5">
    <source>
        <dbReference type="ARBA" id="ARBA00022882"/>
    </source>
</evidence>
<keyword evidence="6 13" id="KW-1133">Transmembrane helix</keyword>
<sequence length="1061" mass="118260">MTVKVVAHGFYSGTDSYLQSSWNVLDGVLVFVSLVDILVSLASDGGNRILGILRVLRLLRTLRPLRVISRAPGLKLVVETLITSLRPIGNIVLICCAFFIVFGILGVQLFKGKFYHCEGHDMKNITNKSECLQANYRWIRRKYNFDNLGQALMALFVLSSKDGWVNIMYDGLDAVAVDIQPKRNNNPWMLLYFISFLLIVSFFVLNMFVGVVVENFHKCRQHQEEEEARLREEKRLKRLEKRRRKAQQRPYYADYSPVRLYIHTLCTNHYLDLFITFIIAINVVTMSMEHYNQPQYLEEALKYCNYGFTITFVFEALLKLVAFGFRRFFKDRWNQLDLAIVGLSIIGITLEEIESSAALPINPTIIRIMRVLRIARVLKLLKMATGMRALLDTVVQALPQVGNLGLLFMLLFFIYAALGVELFGKLECSDDNPCEGLSSHATFENFGMAFLTLFRVSTGDNWNGILKDTLRECRPEDKNCLSYLPLISPLYFVTFVLIAQFVLVNVVVAVLMKHLEESNKEAKEDAEMDAEIELEMEMTRRLSAASVERSATYTGPRPDSPGQDEGLYSPQENLSLGKMSVSRMHSLPNDSYMFRPVRPASAPYPLPEVEPNEGNPYLGSVSSVHSQPCVGSSLLQVPGACPQVQYSNHSLPRIRPPHLCPSPTINRPLYRQVAVKNDSADVQSCDSKENLERWSSDSLHLKVPLSGNLTLPVPRLSAPNSPQGSPLVLRRARALSLRTPRHTYGQHCAPRRPLGLARRHSSSSSDSDGPGPDSSALDRVTDPADEEVRRINSSARGWKGRRPSQARCHSLSPYTSLGAPPPPAPLKNCSSATSLLARGPEGPKVSVDPVGLLPKPPSRTDVTRRHSVEICPTADGRPAIRDRSTRSSYHGPPSAPACPPDHRKVKMSPPCISIDPPLEVELSAPTVPLSKSTESTMLLRRRTPSCDSALQRDSLDLQDQQPLIEPLPKAERRPSRHDERLPVPQFSFDQSDLSSLSSMSEVLSDSDQSTHSSSFDTRLEGGANIRPSEDLAGTVAGSPLRKRGLIRIAGTRDAEADDSVV</sequence>
<evidence type="ECO:0000256" key="3">
    <source>
        <dbReference type="ARBA" id="ARBA00022692"/>
    </source>
</evidence>
<dbReference type="GO" id="GO:0008332">
    <property type="term" value="F:low voltage-gated calcium channel activity"/>
    <property type="evidence" value="ECO:0007669"/>
    <property type="project" value="TreeGrafter"/>
</dbReference>
<feature type="transmembrane region" description="Helical" evidence="13">
    <location>
        <begin position="377"/>
        <end position="398"/>
    </location>
</feature>
<reference evidence="15" key="1">
    <citation type="submission" date="2021-01" db="EMBL/GenBank/DDBJ databases">
        <authorList>
            <person name="Zahm M."/>
            <person name="Roques C."/>
            <person name="Cabau C."/>
            <person name="Klopp C."/>
            <person name="Donnadieu C."/>
            <person name="Jouanno E."/>
            <person name="Lampietro C."/>
            <person name="Louis A."/>
            <person name="Herpin A."/>
            <person name="Echchiki A."/>
            <person name="Berthelot C."/>
            <person name="Parey E."/>
            <person name="Roest-Crollius H."/>
            <person name="Braasch I."/>
            <person name="Postlethwait J."/>
            <person name="Bobe J."/>
            <person name="Montfort J."/>
            <person name="Bouchez O."/>
            <person name="Begum T."/>
            <person name="Mejri S."/>
            <person name="Adams A."/>
            <person name="Chen W.-J."/>
            <person name="Guiguen Y."/>
        </authorList>
    </citation>
    <scope>NUCLEOTIDE SEQUENCE</scope>
    <source>
        <tissue evidence="15">Blood</tissue>
    </source>
</reference>
<dbReference type="Gene3D" id="1.20.120.350">
    <property type="entry name" value="Voltage-gated potassium channels. Chain C"/>
    <property type="match status" value="2"/>
</dbReference>
<comment type="caution">
    <text evidence="15">The sequence shown here is derived from an EMBL/GenBank/DDBJ whole genome shotgun (WGS) entry which is preliminary data.</text>
</comment>
<feature type="region of interest" description="Disordered" evidence="12">
    <location>
        <begin position="545"/>
        <end position="571"/>
    </location>
</feature>
<feature type="transmembrane region" description="Helical" evidence="13">
    <location>
        <begin position="269"/>
        <end position="286"/>
    </location>
</feature>
<dbReference type="FunFam" id="1.20.120.350:FF:000008">
    <property type="entry name" value="Voltage-dependent T-type calcium channel subunit alpha"/>
    <property type="match status" value="1"/>
</dbReference>
<keyword evidence="8 13" id="KW-0472">Membrane</keyword>
<organism evidence="15 16">
    <name type="scientific">Albula goreensis</name>
    <dbReference type="NCBI Taxonomy" id="1534307"/>
    <lineage>
        <taxon>Eukaryota</taxon>
        <taxon>Metazoa</taxon>
        <taxon>Chordata</taxon>
        <taxon>Craniata</taxon>
        <taxon>Vertebrata</taxon>
        <taxon>Euteleostomi</taxon>
        <taxon>Actinopterygii</taxon>
        <taxon>Neopterygii</taxon>
        <taxon>Teleostei</taxon>
        <taxon>Albuliformes</taxon>
        <taxon>Albulidae</taxon>
        <taxon>Albula</taxon>
    </lineage>
</organism>
<keyword evidence="10" id="KW-0407">Ion channel</keyword>
<feature type="compositionally biased region" description="Basic and acidic residues" evidence="12">
    <location>
        <begin position="968"/>
        <end position="981"/>
    </location>
</feature>
<feature type="coiled-coil region" evidence="11">
    <location>
        <begin position="220"/>
        <end position="249"/>
    </location>
</feature>
<dbReference type="GO" id="GO:0070509">
    <property type="term" value="P:calcium ion import"/>
    <property type="evidence" value="ECO:0007669"/>
    <property type="project" value="TreeGrafter"/>
</dbReference>
<evidence type="ECO:0000313" key="16">
    <source>
        <dbReference type="Proteomes" id="UP000829720"/>
    </source>
</evidence>
<keyword evidence="11" id="KW-0175">Coiled coil</keyword>
<dbReference type="Pfam" id="PF00520">
    <property type="entry name" value="Ion_trans"/>
    <property type="match status" value="2"/>
</dbReference>
<evidence type="ECO:0000259" key="14">
    <source>
        <dbReference type="Pfam" id="PF00520"/>
    </source>
</evidence>
<evidence type="ECO:0000256" key="2">
    <source>
        <dbReference type="ARBA" id="ARBA00022448"/>
    </source>
</evidence>
<evidence type="ECO:0000256" key="4">
    <source>
        <dbReference type="ARBA" id="ARBA00022737"/>
    </source>
</evidence>
<dbReference type="FunFam" id="1.20.120.350:FF:000009">
    <property type="entry name" value="Voltage-dependent T-type calcium channel subunit alpha"/>
    <property type="match status" value="1"/>
</dbReference>
<dbReference type="Gene3D" id="1.10.287.70">
    <property type="match status" value="2"/>
</dbReference>
<evidence type="ECO:0000256" key="8">
    <source>
        <dbReference type="ARBA" id="ARBA00023136"/>
    </source>
</evidence>
<keyword evidence="5" id="KW-0851">Voltage-gated channel</keyword>
<keyword evidence="9" id="KW-0325">Glycoprotein</keyword>
<feature type="domain" description="Ion transport" evidence="14">
    <location>
        <begin position="1"/>
        <end position="223"/>
    </location>
</feature>
<dbReference type="GO" id="GO:0005248">
    <property type="term" value="F:voltage-gated sodium channel activity"/>
    <property type="evidence" value="ECO:0007669"/>
    <property type="project" value="TreeGrafter"/>
</dbReference>